<dbReference type="RefSeq" id="WP_218404924.1">
    <property type="nucleotide sequence ID" value="NZ_JAGSPC010000001.1"/>
</dbReference>
<keyword evidence="3" id="KW-0560">Oxidoreductase</keyword>
<dbReference type="PANTHER" id="PTHR23026:SF90">
    <property type="entry name" value="IODOTYROSINE DEIODINASE 1"/>
    <property type="match status" value="1"/>
</dbReference>
<dbReference type="GO" id="GO:0016491">
    <property type="term" value="F:oxidoreductase activity"/>
    <property type="evidence" value="ECO:0007669"/>
    <property type="project" value="UniProtKB-KW"/>
</dbReference>
<dbReference type="Proteomes" id="UP001138681">
    <property type="component" value="Unassembled WGS sequence"/>
</dbReference>
<evidence type="ECO:0000256" key="1">
    <source>
        <dbReference type="ARBA" id="ARBA00022630"/>
    </source>
</evidence>
<evidence type="ECO:0000256" key="2">
    <source>
        <dbReference type="ARBA" id="ARBA00022643"/>
    </source>
</evidence>
<name>A0A9X1F5L2_9SPHN</name>
<dbReference type="PANTHER" id="PTHR23026">
    <property type="entry name" value="NADPH NITROREDUCTASE"/>
    <property type="match status" value="1"/>
</dbReference>
<protein>
    <submittedName>
        <fullName evidence="5">Nitroreductase</fullName>
    </submittedName>
</protein>
<organism evidence="5 6">
    <name type="scientific">Erythrobacter crassostreae</name>
    <dbReference type="NCBI Taxonomy" id="2828328"/>
    <lineage>
        <taxon>Bacteria</taxon>
        <taxon>Pseudomonadati</taxon>
        <taxon>Pseudomonadota</taxon>
        <taxon>Alphaproteobacteria</taxon>
        <taxon>Sphingomonadales</taxon>
        <taxon>Erythrobacteraceae</taxon>
        <taxon>Erythrobacter/Porphyrobacter group</taxon>
        <taxon>Erythrobacter</taxon>
    </lineage>
</organism>
<dbReference type="InterPro" id="IPR029479">
    <property type="entry name" value="Nitroreductase"/>
</dbReference>
<evidence type="ECO:0000313" key="5">
    <source>
        <dbReference type="EMBL" id="MBV7259728.1"/>
    </source>
</evidence>
<evidence type="ECO:0000313" key="6">
    <source>
        <dbReference type="Proteomes" id="UP001138681"/>
    </source>
</evidence>
<dbReference type="CDD" id="cd02136">
    <property type="entry name" value="PnbA_NfnB-like"/>
    <property type="match status" value="1"/>
</dbReference>
<sequence length="230" mass="25752">MGGNENQTFSEVVQGRKSIRGYLDKPVPRQLIEEVVGLAMRSPTSMNTQPWHFHIITGEPLDKIRKGNTERILAGEPDSREFRMGEPFAGVHRERQIEVAKQLFAEMGIEREDKDSRQDWVLRGFRQFDAPVCVIVTYDRELGTSDDTAFDCGAATTALVNAAWSRGLGCVINSQGIMQSPVVRKHAGIPDDQVIMKAVAMGWPDPDFPANAVYTPRKELKDAMRFVGFD</sequence>
<keyword evidence="1" id="KW-0285">Flavoprotein</keyword>
<accession>A0A9X1F5L2</accession>
<comment type="caution">
    <text evidence="5">The sequence shown here is derived from an EMBL/GenBank/DDBJ whole genome shotgun (WGS) entry which is preliminary data.</text>
</comment>
<dbReference type="Pfam" id="PF00881">
    <property type="entry name" value="Nitroreductase"/>
    <property type="match status" value="1"/>
</dbReference>
<gene>
    <name evidence="5" type="ORF">KCG46_09115</name>
</gene>
<reference evidence="5" key="1">
    <citation type="submission" date="2021-04" db="EMBL/GenBank/DDBJ databases">
        <authorList>
            <person name="Pira H."/>
            <person name="Risdian C."/>
            <person name="Wink J."/>
        </authorList>
    </citation>
    <scope>NUCLEOTIDE SEQUENCE</scope>
    <source>
        <strain evidence="5">WH158</strain>
    </source>
</reference>
<dbReference type="InterPro" id="IPR050627">
    <property type="entry name" value="Nitroreductase/BluB"/>
</dbReference>
<keyword evidence="6" id="KW-1185">Reference proteome</keyword>
<dbReference type="EMBL" id="JAGSPC010000001">
    <property type="protein sequence ID" value="MBV7259728.1"/>
    <property type="molecule type" value="Genomic_DNA"/>
</dbReference>
<proteinExistence type="predicted"/>
<feature type="domain" description="Nitroreductase" evidence="4">
    <location>
        <begin position="14"/>
        <end position="203"/>
    </location>
</feature>
<evidence type="ECO:0000256" key="3">
    <source>
        <dbReference type="ARBA" id="ARBA00023002"/>
    </source>
</evidence>
<evidence type="ECO:0000259" key="4">
    <source>
        <dbReference type="Pfam" id="PF00881"/>
    </source>
</evidence>
<keyword evidence="2" id="KW-0288">FMN</keyword>
<dbReference type="AlphaFoldDB" id="A0A9X1F5L2"/>